<evidence type="ECO:0000256" key="1">
    <source>
        <dbReference type="SAM" id="Phobius"/>
    </source>
</evidence>
<dbReference type="PROSITE" id="PS51257">
    <property type="entry name" value="PROKAR_LIPOPROTEIN"/>
    <property type="match status" value="1"/>
</dbReference>
<feature type="domain" description="Beta-lactamase-related" evidence="2">
    <location>
        <begin position="99"/>
        <end position="374"/>
    </location>
</feature>
<dbReference type="InterPro" id="IPR001466">
    <property type="entry name" value="Beta-lactam-related"/>
</dbReference>
<dbReference type="GO" id="GO:0016787">
    <property type="term" value="F:hydrolase activity"/>
    <property type="evidence" value="ECO:0007669"/>
    <property type="project" value="UniProtKB-KW"/>
</dbReference>
<dbReference type="PANTHER" id="PTHR43283:SF7">
    <property type="entry name" value="BETA-LACTAMASE-RELATED DOMAIN-CONTAINING PROTEIN"/>
    <property type="match status" value="1"/>
</dbReference>
<reference evidence="3 4" key="1">
    <citation type="submission" date="2019-11" db="EMBL/GenBank/DDBJ databases">
        <title>Pedobacter petrophilus genome.</title>
        <authorList>
            <person name="Feldbauer M.J."/>
            <person name="Newman J.D."/>
        </authorList>
    </citation>
    <scope>NUCLEOTIDE SEQUENCE [LARGE SCALE GENOMIC DNA]</scope>
    <source>
        <strain evidence="3 4">LMG 29686</strain>
    </source>
</reference>
<sequence>MRPMKIAKRAATYFFLLLILFFACLFIWQPYLIRVLWYRTPDAKTYQAFPQDTVHKSDVAFHFIRPKEKRNDLDSFPVLDGNRQSIPFQDYFKQGRLNAFLVIRNDSIIYEKYSDGYTDTTLTTVFSGAKSMVSILLGQALEDGTIKSLSQNVTDYIPELKANPAFKHIALKHLLEMKSGLEFHDALGGMVKAFLSDEARYYYTHDMRAELLKVKLANTPGTVWKYKSIDPILLGWVIERATGKSLSNYFEEKIWKKIGTEHFATWGLDQKGGLANTASRFQVTAIDWAKVGRLYLNGGRFDDDQVVPEDWVKQSVSIGSEVPASAKGWQKSAHHYLWWIPQAGEKGDFAAEGMRGQRLYADPKTNTIIVQFSEHGAGDYPYRKISRYLAGLPFSDLDW</sequence>
<proteinExistence type="predicted"/>
<dbReference type="AlphaFoldDB" id="A0A7K0FZ76"/>
<evidence type="ECO:0000259" key="2">
    <source>
        <dbReference type="Pfam" id="PF00144"/>
    </source>
</evidence>
<keyword evidence="1" id="KW-0472">Membrane</keyword>
<feature type="transmembrane region" description="Helical" evidence="1">
    <location>
        <begin position="12"/>
        <end position="31"/>
    </location>
</feature>
<keyword evidence="3" id="KW-0378">Hydrolase</keyword>
<keyword evidence="1" id="KW-0812">Transmembrane</keyword>
<dbReference type="PANTHER" id="PTHR43283">
    <property type="entry name" value="BETA-LACTAMASE-RELATED"/>
    <property type="match status" value="1"/>
</dbReference>
<protein>
    <submittedName>
        <fullName evidence="3">Serine hydrolase</fullName>
    </submittedName>
</protein>
<dbReference type="InterPro" id="IPR050789">
    <property type="entry name" value="Diverse_Enzym_Activities"/>
</dbReference>
<keyword evidence="1" id="KW-1133">Transmembrane helix</keyword>
<comment type="caution">
    <text evidence="3">The sequence shown here is derived from an EMBL/GenBank/DDBJ whole genome shotgun (WGS) entry which is preliminary data.</text>
</comment>
<evidence type="ECO:0000313" key="3">
    <source>
        <dbReference type="EMBL" id="MRX76751.1"/>
    </source>
</evidence>
<gene>
    <name evidence="3" type="ORF">GJU39_11700</name>
</gene>
<dbReference type="EMBL" id="WKKH01000015">
    <property type="protein sequence ID" value="MRX76751.1"/>
    <property type="molecule type" value="Genomic_DNA"/>
</dbReference>
<dbReference type="InterPro" id="IPR012338">
    <property type="entry name" value="Beta-lactam/transpept-like"/>
</dbReference>
<dbReference type="SUPFAM" id="SSF56601">
    <property type="entry name" value="beta-lactamase/transpeptidase-like"/>
    <property type="match status" value="1"/>
</dbReference>
<accession>A0A7K0FZ76</accession>
<organism evidence="3 4">
    <name type="scientific">Pedobacter petrophilus</name>
    <dbReference type="NCBI Taxonomy" id="1908241"/>
    <lineage>
        <taxon>Bacteria</taxon>
        <taxon>Pseudomonadati</taxon>
        <taxon>Bacteroidota</taxon>
        <taxon>Sphingobacteriia</taxon>
        <taxon>Sphingobacteriales</taxon>
        <taxon>Sphingobacteriaceae</taxon>
        <taxon>Pedobacter</taxon>
    </lineage>
</organism>
<name>A0A7K0FZ76_9SPHI</name>
<dbReference type="Pfam" id="PF00144">
    <property type="entry name" value="Beta-lactamase"/>
    <property type="match status" value="1"/>
</dbReference>
<dbReference type="Gene3D" id="3.40.710.10">
    <property type="entry name" value="DD-peptidase/beta-lactamase superfamily"/>
    <property type="match status" value="1"/>
</dbReference>
<dbReference type="OrthoDB" id="9773047at2"/>
<dbReference type="Proteomes" id="UP000487757">
    <property type="component" value="Unassembled WGS sequence"/>
</dbReference>
<keyword evidence="4" id="KW-1185">Reference proteome</keyword>
<evidence type="ECO:0000313" key="4">
    <source>
        <dbReference type="Proteomes" id="UP000487757"/>
    </source>
</evidence>